<dbReference type="NCBIfam" id="TIGR01226">
    <property type="entry name" value="phe_am_lyase"/>
    <property type="match status" value="1"/>
</dbReference>
<comment type="caution">
    <text evidence="3">The sequence shown here is derived from an EMBL/GenBank/DDBJ whole genome shotgun (WGS) entry which is preliminary data.</text>
</comment>
<dbReference type="PANTHER" id="PTHR10362">
    <property type="entry name" value="HISTIDINE AMMONIA-LYASE"/>
    <property type="match status" value="1"/>
</dbReference>
<organism evidence="3 4">
    <name type="scientific">Ophiocordyceps sinensis</name>
    <dbReference type="NCBI Taxonomy" id="72228"/>
    <lineage>
        <taxon>Eukaryota</taxon>
        <taxon>Fungi</taxon>
        <taxon>Dikarya</taxon>
        <taxon>Ascomycota</taxon>
        <taxon>Pezizomycotina</taxon>
        <taxon>Sordariomycetes</taxon>
        <taxon>Hypocreomycetidae</taxon>
        <taxon>Hypocreales</taxon>
        <taxon>Ophiocordycipitaceae</taxon>
        <taxon>Ophiocordyceps</taxon>
    </lineage>
</organism>
<evidence type="ECO:0000256" key="2">
    <source>
        <dbReference type="RuleBase" id="RU003954"/>
    </source>
</evidence>
<evidence type="ECO:0000313" key="4">
    <source>
        <dbReference type="Proteomes" id="UP000557566"/>
    </source>
</evidence>
<dbReference type="OrthoDB" id="10051290at2759"/>
<dbReference type="GO" id="GO:0016841">
    <property type="term" value="F:ammonia-lyase activity"/>
    <property type="evidence" value="ECO:0007669"/>
    <property type="project" value="InterPro"/>
</dbReference>
<proteinExistence type="inferred from homology"/>
<dbReference type="Gene3D" id="1.20.200.10">
    <property type="entry name" value="Fumarase/aspartase (Central domain)"/>
    <property type="match status" value="1"/>
</dbReference>
<keyword evidence="4" id="KW-1185">Reference proteome</keyword>
<sequence>MTGPKSLAHTNATLQIWRRLRHLRAKSAAIVLDGNSLDIASVVAVARHDVKPLISSDPELAKQIDLSVEALAAYLARDWVVYGVNTGFGGSADSRTNGLVDLQIHLLQHTQSAIITSADKDPASNSDRQAPHVMPPEWVRGAIVARANQNLRGHSAVRLSVLRSLIDLLHHDLTPLVPLRGTISASGDLMPMSYIAGAVTGNPDIFVQVGRGSEARVMPSSEALRVSGLAPSGLGPKEALGLINGTAPSVAVASLVLHDAQHLAVLSQMLTALTAEALGGNVEWVQPFIHAARPHAGQIEAAGNIRRFLKGSKMVVGLESRKRKGHGLWQDRYSTRTAPQWIGPYLEDLLLAQRQLEVELNSTSDNPLVDASPDPMQQLLRNEAPGTGEVYSGGNFQATVVTSAMDKTRLALQMIGRLLYSQVTEMINPSTNNGLEANLNVSVHENFTMKGIDVNMSAYMSELAALAHPVSSHVMSAEMHNQGINSLALLSARRTHEAADIVAHMCACHIYVSCQAVEMRANHHRFLDTLRDRELRDPTHFGALHGLGLKCTDVERLAEELFPVIESTWYHWNAHTWKHRVAHVAGAIMSPVADFLTVEGHECSVSQLAAFKTHFESILSKAAASNFGHCFLLPTDAVAARLGNGSARLYTWLRSKLGVPLHRGIDDDPLYNARKGLPTDNKKTVGSWVTIVYESILTGGLMDMAMDGIESSLEAPRTLGEFESLCREMADMY</sequence>
<dbReference type="EMBL" id="JAAVMX010000009">
    <property type="protein sequence ID" value="KAF4504902.1"/>
    <property type="molecule type" value="Genomic_DNA"/>
</dbReference>
<dbReference type="InterPro" id="IPR008948">
    <property type="entry name" value="L-Aspartase-like"/>
</dbReference>
<dbReference type="CDD" id="cd00332">
    <property type="entry name" value="PAL-HAL"/>
    <property type="match status" value="1"/>
</dbReference>
<reference evidence="3 4" key="1">
    <citation type="journal article" date="2020" name="Genome Biol. Evol.">
        <title>A new high-quality draft genome assembly of the Chinese cordyceps Ophiocordyceps sinensis.</title>
        <authorList>
            <person name="Shu R."/>
            <person name="Zhang J."/>
            <person name="Meng Q."/>
            <person name="Zhang H."/>
            <person name="Zhou G."/>
            <person name="Li M."/>
            <person name="Wu P."/>
            <person name="Zhao Y."/>
            <person name="Chen C."/>
            <person name="Qin Q."/>
        </authorList>
    </citation>
    <scope>NUCLEOTIDE SEQUENCE [LARGE SCALE GENOMIC DNA]</scope>
    <source>
        <strain evidence="3 4">IOZ07</strain>
    </source>
</reference>
<dbReference type="InterPro" id="IPR024083">
    <property type="entry name" value="Fumarase/histidase_N"/>
</dbReference>
<dbReference type="AlphaFoldDB" id="A0A8H4LU19"/>
<dbReference type="GO" id="GO:0006559">
    <property type="term" value="P:L-phenylalanine catabolic process"/>
    <property type="evidence" value="ECO:0007669"/>
    <property type="project" value="InterPro"/>
</dbReference>
<dbReference type="GO" id="GO:0005737">
    <property type="term" value="C:cytoplasm"/>
    <property type="evidence" value="ECO:0007669"/>
    <property type="project" value="InterPro"/>
</dbReference>
<dbReference type="Gene3D" id="1.10.274.20">
    <property type="entry name" value="Phenylalanine ammonia-lyase 1, domain 3"/>
    <property type="match status" value="1"/>
</dbReference>
<evidence type="ECO:0000256" key="1">
    <source>
        <dbReference type="ARBA" id="ARBA00007238"/>
    </source>
</evidence>
<gene>
    <name evidence="3" type="ORF">G6O67_008295</name>
</gene>
<dbReference type="Pfam" id="PF00221">
    <property type="entry name" value="Lyase_aromatic"/>
    <property type="match status" value="1"/>
</dbReference>
<dbReference type="InterPro" id="IPR001106">
    <property type="entry name" value="Aromatic_Lyase"/>
</dbReference>
<evidence type="ECO:0008006" key="5">
    <source>
        <dbReference type="Google" id="ProtNLM"/>
    </source>
</evidence>
<accession>A0A8H4LU19</accession>
<dbReference type="InterPro" id="IPR005922">
    <property type="entry name" value="Phe_NH3-lyase"/>
</dbReference>
<dbReference type="Gene3D" id="1.10.275.10">
    <property type="entry name" value="Fumarase/aspartase (N-terminal domain)"/>
    <property type="match status" value="1"/>
</dbReference>
<protein>
    <recommendedName>
        <fullName evidence="5">Phenylalanine ammonia-lyase</fullName>
    </recommendedName>
</protein>
<comment type="similarity">
    <text evidence="1 2">Belongs to the PAL/histidase family.</text>
</comment>
<dbReference type="SUPFAM" id="SSF48557">
    <property type="entry name" value="L-aspartase-like"/>
    <property type="match status" value="1"/>
</dbReference>
<evidence type="ECO:0000313" key="3">
    <source>
        <dbReference type="EMBL" id="KAF4504902.1"/>
    </source>
</evidence>
<dbReference type="InterPro" id="IPR023144">
    <property type="entry name" value="Phe_NH3-lyase_shielding_dom_sf"/>
</dbReference>
<dbReference type="Proteomes" id="UP000557566">
    <property type="component" value="Unassembled WGS sequence"/>
</dbReference>
<keyword evidence="2" id="KW-0456">Lyase</keyword>
<name>A0A8H4LU19_9HYPO</name>